<keyword evidence="6 10" id="KW-0560">Oxidoreductase</keyword>
<dbReference type="InterPro" id="IPR006091">
    <property type="entry name" value="Acyl-CoA_Oxase/DH_mid-dom"/>
</dbReference>
<evidence type="ECO:0000313" key="15">
    <source>
        <dbReference type="Proteomes" id="UP001500449"/>
    </source>
</evidence>
<dbReference type="PANTHER" id="PTHR48083">
    <property type="entry name" value="MEDIUM-CHAIN SPECIFIC ACYL-COA DEHYDROGENASE, MITOCHONDRIAL-RELATED"/>
    <property type="match status" value="1"/>
</dbReference>
<keyword evidence="15" id="KW-1185">Reference proteome</keyword>
<dbReference type="Gene3D" id="2.40.110.10">
    <property type="entry name" value="Butyryl-CoA Dehydrogenase, subunit A, domain 2"/>
    <property type="match status" value="1"/>
</dbReference>
<dbReference type="Gene3D" id="1.20.140.10">
    <property type="entry name" value="Butyryl-CoA Dehydrogenase, subunit A, domain 3"/>
    <property type="match status" value="1"/>
</dbReference>
<dbReference type="Proteomes" id="UP001500449">
    <property type="component" value="Unassembled WGS sequence"/>
</dbReference>
<dbReference type="InterPro" id="IPR009100">
    <property type="entry name" value="AcylCoA_DH/oxidase_NM_dom_sf"/>
</dbReference>
<keyword evidence="4 10" id="KW-0285">Flavoprotein</keyword>
<dbReference type="RefSeq" id="WP_344422570.1">
    <property type="nucleotide sequence ID" value="NZ_BAAAQK010000020.1"/>
</dbReference>
<protein>
    <recommendedName>
        <fullName evidence="8">Acyl-[acyl-carrier-protein] dehydrogenase MbtN</fullName>
    </recommendedName>
    <alternativeName>
        <fullName evidence="9">Mycobactin synthase protein N</fullName>
    </alternativeName>
</protein>
<comment type="caution">
    <text evidence="14">The sequence shown here is derived from an EMBL/GenBank/DDBJ whole genome shotgun (WGS) entry which is preliminary data.</text>
</comment>
<sequence length="380" mass="41063">MRRTIYTDEHEQFRTLIRSLVQSEVVPHYPDWEAAGAVPKSFYRRLGELGVLGIRVPEEYGGAGVTDLRFSAVIAEELARAAVGFGGVRVHTDIVLPYLLDCASPDQLARYLPGFVSGETMTSIAITEPGTGSDMASIRTSARREGDTYVLNGAKTFITGGANSDLFLVVCRTSRAEGDRRGGLSILLVEADSPGFAVGRMLRKVGLHAQDTVELSFTDVAVPAANLLGEEGRAFEYLTGNLAQERLSIAFAACAAAEAAIEVTRRYVSERRVFGEPLSDFQNTKFVLADCHAETSAARALVDRCLASDADGDLTPVEAATAKLFCTEVQGRVVDRCVQLHGGYGYMVEYPIARLYADARVSRIYGGTSEVMRSVIAKAL</sequence>
<evidence type="ECO:0000313" key="14">
    <source>
        <dbReference type="EMBL" id="GAA1865794.1"/>
    </source>
</evidence>
<evidence type="ECO:0000256" key="3">
    <source>
        <dbReference type="ARBA" id="ARBA00009347"/>
    </source>
</evidence>
<evidence type="ECO:0000259" key="12">
    <source>
        <dbReference type="Pfam" id="PF02770"/>
    </source>
</evidence>
<comment type="function">
    <text evidence="7">Catalyzes the dehydrogenation at the alpha-beta position of ACP-bound acyl chains. This results in the introduction of a double bond in the lipidic chain, which is further transferred to the epsilon-amino group of lysine residue in the mycobactin core by MbtK.</text>
</comment>
<dbReference type="InterPro" id="IPR013786">
    <property type="entry name" value="AcylCoA_DH/ox_N"/>
</dbReference>
<dbReference type="Pfam" id="PF02770">
    <property type="entry name" value="Acyl-CoA_dh_M"/>
    <property type="match status" value="1"/>
</dbReference>
<keyword evidence="5 10" id="KW-0274">FAD</keyword>
<dbReference type="SUPFAM" id="SSF47203">
    <property type="entry name" value="Acyl-CoA dehydrogenase C-terminal domain-like"/>
    <property type="match status" value="1"/>
</dbReference>
<evidence type="ECO:0000259" key="13">
    <source>
        <dbReference type="Pfam" id="PF02771"/>
    </source>
</evidence>
<comment type="cofactor">
    <cofactor evidence="1 10">
        <name>FAD</name>
        <dbReference type="ChEBI" id="CHEBI:57692"/>
    </cofactor>
</comment>
<name>A0ABN2NEJ1_9PSEU</name>
<evidence type="ECO:0000259" key="11">
    <source>
        <dbReference type="Pfam" id="PF00441"/>
    </source>
</evidence>
<evidence type="ECO:0000256" key="4">
    <source>
        <dbReference type="ARBA" id="ARBA00022630"/>
    </source>
</evidence>
<evidence type="ECO:0000256" key="7">
    <source>
        <dbReference type="ARBA" id="ARBA00037085"/>
    </source>
</evidence>
<evidence type="ECO:0000256" key="1">
    <source>
        <dbReference type="ARBA" id="ARBA00001974"/>
    </source>
</evidence>
<dbReference type="Pfam" id="PF02771">
    <property type="entry name" value="Acyl-CoA_dh_N"/>
    <property type="match status" value="1"/>
</dbReference>
<evidence type="ECO:0000256" key="9">
    <source>
        <dbReference type="ARBA" id="ARBA00042660"/>
    </source>
</evidence>
<feature type="domain" description="Acyl-CoA oxidase/dehydrogenase middle" evidence="12">
    <location>
        <begin position="124"/>
        <end position="220"/>
    </location>
</feature>
<dbReference type="SUPFAM" id="SSF56645">
    <property type="entry name" value="Acyl-CoA dehydrogenase NM domain-like"/>
    <property type="match status" value="1"/>
</dbReference>
<comment type="pathway">
    <text evidence="2">Siderophore biosynthesis; mycobactin biosynthesis.</text>
</comment>
<dbReference type="InterPro" id="IPR037069">
    <property type="entry name" value="AcylCoA_DH/ox_N_sf"/>
</dbReference>
<evidence type="ECO:0000256" key="5">
    <source>
        <dbReference type="ARBA" id="ARBA00022827"/>
    </source>
</evidence>
<comment type="similarity">
    <text evidence="3 10">Belongs to the acyl-CoA dehydrogenase family.</text>
</comment>
<gene>
    <name evidence="14" type="ORF">GCM10009836_52690</name>
</gene>
<dbReference type="PANTHER" id="PTHR48083:SF20">
    <property type="entry name" value="LONG-CHAIN SPECIFIC ACYL-COA DEHYDROGENASE, MITOCHONDRIAL"/>
    <property type="match status" value="1"/>
</dbReference>
<evidence type="ECO:0000256" key="6">
    <source>
        <dbReference type="ARBA" id="ARBA00023002"/>
    </source>
</evidence>
<dbReference type="InterPro" id="IPR050741">
    <property type="entry name" value="Acyl-CoA_dehydrogenase"/>
</dbReference>
<feature type="domain" description="Acyl-CoA dehydrogenase/oxidase C-terminal" evidence="11">
    <location>
        <begin position="235"/>
        <end position="380"/>
    </location>
</feature>
<dbReference type="InterPro" id="IPR046373">
    <property type="entry name" value="Acyl-CoA_Oxase/DH_mid-dom_sf"/>
</dbReference>
<dbReference type="PIRSF" id="PIRSF016578">
    <property type="entry name" value="HsaA"/>
    <property type="match status" value="1"/>
</dbReference>
<evidence type="ECO:0000256" key="8">
    <source>
        <dbReference type="ARBA" id="ARBA00040394"/>
    </source>
</evidence>
<feature type="domain" description="Acyl-CoA dehydrogenase/oxidase N-terminal" evidence="13">
    <location>
        <begin position="7"/>
        <end position="119"/>
    </location>
</feature>
<proteinExistence type="inferred from homology"/>
<dbReference type="PROSITE" id="PS00073">
    <property type="entry name" value="ACYL_COA_DH_2"/>
    <property type="match status" value="1"/>
</dbReference>
<accession>A0ABN2NEJ1</accession>
<dbReference type="InterPro" id="IPR006089">
    <property type="entry name" value="Acyl-CoA_DH_CS"/>
</dbReference>
<evidence type="ECO:0000256" key="10">
    <source>
        <dbReference type="RuleBase" id="RU362125"/>
    </source>
</evidence>
<evidence type="ECO:0000256" key="2">
    <source>
        <dbReference type="ARBA" id="ARBA00005102"/>
    </source>
</evidence>
<reference evidence="14 15" key="1">
    <citation type="journal article" date="2019" name="Int. J. Syst. Evol. Microbiol.">
        <title>The Global Catalogue of Microorganisms (GCM) 10K type strain sequencing project: providing services to taxonomists for standard genome sequencing and annotation.</title>
        <authorList>
            <consortium name="The Broad Institute Genomics Platform"/>
            <consortium name="The Broad Institute Genome Sequencing Center for Infectious Disease"/>
            <person name="Wu L."/>
            <person name="Ma J."/>
        </authorList>
    </citation>
    <scope>NUCLEOTIDE SEQUENCE [LARGE SCALE GENOMIC DNA]</scope>
    <source>
        <strain evidence="14 15">JCM 16009</strain>
    </source>
</reference>
<dbReference type="InterPro" id="IPR036250">
    <property type="entry name" value="AcylCo_DH-like_C"/>
</dbReference>
<organism evidence="14 15">
    <name type="scientific">Pseudonocardia ailaonensis</name>
    <dbReference type="NCBI Taxonomy" id="367279"/>
    <lineage>
        <taxon>Bacteria</taxon>
        <taxon>Bacillati</taxon>
        <taxon>Actinomycetota</taxon>
        <taxon>Actinomycetes</taxon>
        <taxon>Pseudonocardiales</taxon>
        <taxon>Pseudonocardiaceae</taxon>
        <taxon>Pseudonocardia</taxon>
    </lineage>
</organism>
<dbReference type="Pfam" id="PF00441">
    <property type="entry name" value="Acyl-CoA_dh_1"/>
    <property type="match status" value="1"/>
</dbReference>
<dbReference type="InterPro" id="IPR009075">
    <property type="entry name" value="AcylCo_DH/oxidase_C"/>
</dbReference>
<dbReference type="Gene3D" id="1.10.540.10">
    <property type="entry name" value="Acyl-CoA dehydrogenase/oxidase, N-terminal domain"/>
    <property type="match status" value="1"/>
</dbReference>
<dbReference type="EMBL" id="BAAAQK010000020">
    <property type="protein sequence ID" value="GAA1865794.1"/>
    <property type="molecule type" value="Genomic_DNA"/>
</dbReference>